<dbReference type="AlphaFoldDB" id="A0A5C3KW98"/>
<accession>A0A5C3KW98</accession>
<keyword evidence="2" id="KW-1185">Reference proteome</keyword>
<sequence>MDHKHYNNLPTLRGANAKFTDRDELFPKLAELFAHKGYAGVYAFGLVHRHCSLRAGERMVTSVLVPQEKFITQPEKTTAPDANVIPDRWTVNGEAFEFSRLEKDQQPTPPPPAELFKALADIVGKESVVGVYLVPNLPPGKVHLDATLDPNRRTQTVRVVDIKELVTNSMCSGIEVSWVPSTDSVVKSVSACRICDEENNHPWLPFNPEFESEDD</sequence>
<organism evidence="1 2">
    <name type="scientific">Coprinopsis marcescibilis</name>
    <name type="common">Agaric fungus</name>
    <name type="synonym">Psathyrella marcescibilis</name>
    <dbReference type="NCBI Taxonomy" id="230819"/>
    <lineage>
        <taxon>Eukaryota</taxon>
        <taxon>Fungi</taxon>
        <taxon>Dikarya</taxon>
        <taxon>Basidiomycota</taxon>
        <taxon>Agaricomycotina</taxon>
        <taxon>Agaricomycetes</taxon>
        <taxon>Agaricomycetidae</taxon>
        <taxon>Agaricales</taxon>
        <taxon>Agaricineae</taxon>
        <taxon>Psathyrellaceae</taxon>
        <taxon>Coprinopsis</taxon>
    </lineage>
</organism>
<evidence type="ECO:0000313" key="1">
    <source>
        <dbReference type="EMBL" id="TFK24490.1"/>
    </source>
</evidence>
<dbReference type="STRING" id="230819.A0A5C3KW98"/>
<proteinExistence type="predicted"/>
<dbReference type="EMBL" id="ML210200">
    <property type="protein sequence ID" value="TFK24490.1"/>
    <property type="molecule type" value="Genomic_DNA"/>
</dbReference>
<gene>
    <name evidence="1" type="ORF">FA15DRAFT_669585</name>
</gene>
<dbReference type="OrthoDB" id="2322999at2759"/>
<reference evidence="1 2" key="1">
    <citation type="journal article" date="2019" name="Nat. Ecol. Evol.">
        <title>Megaphylogeny resolves global patterns of mushroom evolution.</title>
        <authorList>
            <person name="Varga T."/>
            <person name="Krizsan K."/>
            <person name="Foldi C."/>
            <person name="Dima B."/>
            <person name="Sanchez-Garcia M."/>
            <person name="Sanchez-Ramirez S."/>
            <person name="Szollosi G.J."/>
            <person name="Szarkandi J.G."/>
            <person name="Papp V."/>
            <person name="Albert L."/>
            <person name="Andreopoulos W."/>
            <person name="Angelini C."/>
            <person name="Antonin V."/>
            <person name="Barry K.W."/>
            <person name="Bougher N.L."/>
            <person name="Buchanan P."/>
            <person name="Buyck B."/>
            <person name="Bense V."/>
            <person name="Catcheside P."/>
            <person name="Chovatia M."/>
            <person name="Cooper J."/>
            <person name="Damon W."/>
            <person name="Desjardin D."/>
            <person name="Finy P."/>
            <person name="Geml J."/>
            <person name="Haridas S."/>
            <person name="Hughes K."/>
            <person name="Justo A."/>
            <person name="Karasinski D."/>
            <person name="Kautmanova I."/>
            <person name="Kiss B."/>
            <person name="Kocsube S."/>
            <person name="Kotiranta H."/>
            <person name="LaButti K.M."/>
            <person name="Lechner B.E."/>
            <person name="Liimatainen K."/>
            <person name="Lipzen A."/>
            <person name="Lukacs Z."/>
            <person name="Mihaltcheva S."/>
            <person name="Morgado L.N."/>
            <person name="Niskanen T."/>
            <person name="Noordeloos M.E."/>
            <person name="Ohm R.A."/>
            <person name="Ortiz-Santana B."/>
            <person name="Ovrebo C."/>
            <person name="Racz N."/>
            <person name="Riley R."/>
            <person name="Savchenko A."/>
            <person name="Shiryaev A."/>
            <person name="Soop K."/>
            <person name="Spirin V."/>
            <person name="Szebenyi C."/>
            <person name="Tomsovsky M."/>
            <person name="Tulloss R.E."/>
            <person name="Uehling J."/>
            <person name="Grigoriev I.V."/>
            <person name="Vagvolgyi C."/>
            <person name="Papp T."/>
            <person name="Martin F.M."/>
            <person name="Miettinen O."/>
            <person name="Hibbett D.S."/>
            <person name="Nagy L.G."/>
        </authorList>
    </citation>
    <scope>NUCLEOTIDE SEQUENCE [LARGE SCALE GENOMIC DNA]</scope>
    <source>
        <strain evidence="1 2">CBS 121175</strain>
    </source>
</reference>
<name>A0A5C3KW98_COPMA</name>
<evidence type="ECO:0000313" key="2">
    <source>
        <dbReference type="Proteomes" id="UP000307440"/>
    </source>
</evidence>
<dbReference type="Proteomes" id="UP000307440">
    <property type="component" value="Unassembled WGS sequence"/>
</dbReference>
<protein>
    <submittedName>
        <fullName evidence="1">Uncharacterized protein</fullName>
    </submittedName>
</protein>